<evidence type="ECO:0000313" key="4">
    <source>
        <dbReference type="WBParaSite" id="ACAC_0001350001-mRNA-1"/>
    </source>
</evidence>
<proteinExistence type="predicted"/>
<dbReference type="STRING" id="6313.A0A0K0DP11"/>
<name>A0A0K0DP11_ANGCA</name>
<dbReference type="PANTHER" id="PTHR11475:SF43">
    <property type="entry name" value="PEROXIDASE"/>
    <property type="match status" value="1"/>
</dbReference>
<dbReference type="Pfam" id="PF03098">
    <property type="entry name" value="An_peroxidase"/>
    <property type="match status" value="2"/>
</dbReference>
<dbReference type="GO" id="GO:0004601">
    <property type="term" value="F:peroxidase activity"/>
    <property type="evidence" value="ECO:0007669"/>
    <property type="project" value="UniProtKB-KW"/>
</dbReference>
<evidence type="ECO:0000313" key="3">
    <source>
        <dbReference type="Proteomes" id="UP000035642"/>
    </source>
</evidence>
<dbReference type="WBParaSite" id="ACAC_0001350001-mRNA-1">
    <property type="protein sequence ID" value="ACAC_0001350001-mRNA-1"/>
    <property type="gene ID" value="ACAC_0001350001"/>
</dbReference>
<keyword evidence="1" id="KW-0560">Oxidoreductase</keyword>
<evidence type="ECO:0000256" key="2">
    <source>
        <dbReference type="PIRSR" id="PIRSR619791-2"/>
    </source>
</evidence>
<organism evidence="3 4">
    <name type="scientific">Angiostrongylus cantonensis</name>
    <name type="common">Rat lungworm</name>
    <dbReference type="NCBI Taxonomy" id="6313"/>
    <lineage>
        <taxon>Eukaryota</taxon>
        <taxon>Metazoa</taxon>
        <taxon>Ecdysozoa</taxon>
        <taxon>Nematoda</taxon>
        <taxon>Chromadorea</taxon>
        <taxon>Rhabditida</taxon>
        <taxon>Rhabditina</taxon>
        <taxon>Rhabditomorpha</taxon>
        <taxon>Strongyloidea</taxon>
        <taxon>Metastrongylidae</taxon>
        <taxon>Angiostrongylus</taxon>
    </lineage>
</organism>
<feature type="binding site" description="axial binding residue" evidence="2">
    <location>
        <position position="89"/>
    </location>
    <ligand>
        <name>heme b</name>
        <dbReference type="ChEBI" id="CHEBI:60344"/>
    </ligand>
    <ligandPart>
        <name>Fe</name>
        <dbReference type="ChEBI" id="CHEBI:18248"/>
    </ligandPart>
</feature>
<dbReference type="PRINTS" id="PR00457">
    <property type="entry name" value="ANPEROXIDASE"/>
</dbReference>
<dbReference type="SUPFAM" id="SSF48113">
    <property type="entry name" value="Heme-dependent peroxidases"/>
    <property type="match status" value="1"/>
</dbReference>
<protein>
    <submittedName>
        <fullName evidence="4">Animal hem peroxidase</fullName>
    </submittedName>
</protein>
<keyword evidence="1" id="KW-0575">Peroxidase</keyword>
<dbReference type="GO" id="GO:0006979">
    <property type="term" value="P:response to oxidative stress"/>
    <property type="evidence" value="ECO:0007669"/>
    <property type="project" value="InterPro"/>
</dbReference>
<dbReference type="PANTHER" id="PTHR11475">
    <property type="entry name" value="OXIDASE/PEROXIDASE"/>
    <property type="match status" value="1"/>
</dbReference>
<reference evidence="3" key="1">
    <citation type="submission" date="2012-09" db="EMBL/GenBank/DDBJ databases">
        <authorList>
            <person name="Martin A.A."/>
        </authorList>
    </citation>
    <scope>NUCLEOTIDE SEQUENCE</scope>
</reference>
<dbReference type="Gene3D" id="1.10.640.10">
    <property type="entry name" value="Haem peroxidase domain superfamily, animal type"/>
    <property type="match status" value="1"/>
</dbReference>
<sequence>LLFHREHNRIATKLSQVNPHWNDEKIYQEARRIVAAEFAHITYNEFLPRIVGFSMANKYDILPRTNGYDSNCEATISHSFATAAYRFGHSLSRRTEVDPRTYQTTMSNIDVLLFRNYLFAIRGNPQSGLDLITINIMRGRDHGVPNYRELCGLGQAFSFVDLSKEMSSSTIEALTSVYESVDDIDLFTGIISEKPIAGAVVGPTAACIIAEQFSRIKKCDRFYYENAKKSSTSMKIYYTDQMQQLRRVTLSSVICANHEWIRRVQPHAFSLPHRHLYARSLLIMKKKKQKSRI</sequence>
<keyword evidence="2" id="KW-0408">Iron</keyword>
<dbReference type="GO" id="GO:0020037">
    <property type="term" value="F:heme binding"/>
    <property type="evidence" value="ECO:0007669"/>
    <property type="project" value="InterPro"/>
</dbReference>
<dbReference type="InterPro" id="IPR037120">
    <property type="entry name" value="Haem_peroxidase_sf_animal"/>
</dbReference>
<reference evidence="4" key="2">
    <citation type="submission" date="2017-02" db="UniProtKB">
        <authorList>
            <consortium name="WormBaseParasite"/>
        </authorList>
    </citation>
    <scope>IDENTIFICATION</scope>
</reference>
<dbReference type="InterPro" id="IPR019791">
    <property type="entry name" value="Haem_peroxidase_animal"/>
</dbReference>
<keyword evidence="3" id="KW-1185">Reference proteome</keyword>
<dbReference type="InterPro" id="IPR010255">
    <property type="entry name" value="Haem_peroxidase_sf"/>
</dbReference>
<dbReference type="PROSITE" id="PS50292">
    <property type="entry name" value="PEROXIDASE_3"/>
    <property type="match status" value="1"/>
</dbReference>
<keyword evidence="2" id="KW-0349">Heme</keyword>
<keyword evidence="2" id="KW-0479">Metal-binding</keyword>
<dbReference type="AlphaFoldDB" id="A0A0K0DP11"/>
<evidence type="ECO:0000256" key="1">
    <source>
        <dbReference type="ARBA" id="ARBA00022559"/>
    </source>
</evidence>
<accession>A0A0K0DP11</accession>
<dbReference type="Proteomes" id="UP000035642">
    <property type="component" value="Unassembled WGS sequence"/>
</dbReference>
<dbReference type="GO" id="GO:0046872">
    <property type="term" value="F:metal ion binding"/>
    <property type="evidence" value="ECO:0007669"/>
    <property type="project" value="UniProtKB-KW"/>
</dbReference>